<evidence type="ECO:0000313" key="3">
    <source>
        <dbReference type="Proteomes" id="UP000298127"/>
    </source>
</evidence>
<evidence type="ECO:0000256" key="1">
    <source>
        <dbReference type="SAM" id="MobiDB-lite"/>
    </source>
</evidence>
<evidence type="ECO:0000313" key="2">
    <source>
        <dbReference type="EMBL" id="TFW00176.1"/>
    </source>
</evidence>
<comment type="caution">
    <text evidence="2">The sequence shown here is derived from an EMBL/GenBank/DDBJ whole genome shotgun (WGS) entry which is preliminary data.</text>
</comment>
<dbReference type="RefSeq" id="WP_135119007.1">
    <property type="nucleotide sequence ID" value="NZ_SPQZ01000001.1"/>
</dbReference>
<dbReference type="AlphaFoldDB" id="A0A4Y9RAP0"/>
<feature type="region of interest" description="Disordered" evidence="1">
    <location>
        <begin position="75"/>
        <end position="112"/>
    </location>
</feature>
<keyword evidence="3" id="KW-1185">Reference proteome</keyword>
<reference evidence="2 3" key="1">
    <citation type="journal article" date="2018" name="J. Microbiol.">
        <title>Leifsonia flava sp. nov., a novel actinobacterium isolated from the rhizosphere of Aquilegia viridiflora.</title>
        <authorList>
            <person name="Cai Y."/>
            <person name="Tao W.Z."/>
            <person name="Ma Y.J."/>
            <person name="Cheng J."/>
            <person name="Zhang M.Y."/>
            <person name="Zhang Y.X."/>
        </authorList>
    </citation>
    <scope>NUCLEOTIDE SEQUENCE [LARGE SCALE GENOMIC DNA]</scope>
    <source>
        <strain evidence="2 3">SYP-B2174</strain>
    </source>
</reference>
<organism evidence="2 3">
    <name type="scientific">Orlajensenia leifsoniae</name>
    <dbReference type="NCBI Taxonomy" id="2561933"/>
    <lineage>
        <taxon>Bacteria</taxon>
        <taxon>Bacillati</taxon>
        <taxon>Actinomycetota</taxon>
        <taxon>Actinomycetes</taxon>
        <taxon>Micrococcales</taxon>
        <taxon>Microbacteriaceae</taxon>
        <taxon>Orlajensenia</taxon>
    </lineage>
</organism>
<dbReference type="EMBL" id="SPQZ01000001">
    <property type="protein sequence ID" value="TFW00176.1"/>
    <property type="molecule type" value="Genomic_DNA"/>
</dbReference>
<protein>
    <submittedName>
        <fullName evidence="2">Uncharacterized protein</fullName>
    </submittedName>
</protein>
<gene>
    <name evidence="2" type="ORF">E4M00_03030</name>
</gene>
<name>A0A4Y9RAP0_9MICO</name>
<proteinExistence type="predicted"/>
<accession>A0A4Y9RAP0</accession>
<feature type="compositionally biased region" description="Basic and acidic residues" evidence="1">
    <location>
        <begin position="76"/>
        <end position="85"/>
    </location>
</feature>
<dbReference type="Proteomes" id="UP000298127">
    <property type="component" value="Unassembled WGS sequence"/>
</dbReference>
<sequence length="158" mass="17442">MNLIDRILGRKADLVQEQPPEGPTRQDALAVQQYERMLRTAPTSTIEQVHIDAFEKLTPAQLDLLFDRFTAAAPSRTERPADAHPRSLARSAAQTEVRKPGTLRRILGGNPDNPGADAWMQSSLLYTIAEYSLASAIWVDWDAGSSGLGGWGDLGDWW</sequence>